<dbReference type="EMBL" id="CWGI01000001">
    <property type="protein sequence ID" value="CRX36933.1"/>
    <property type="molecule type" value="Genomic_DNA"/>
</dbReference>
<keyword evidence="1" id="KW-0472">Membrane</keyword>
<gene>
    <name evidence="2" type="ORF">HEPPS_01320</name>
</gene>
<evidence type="ECO:0000313" key="2">
    <source>
        <dbReference type="EMBL" id="CRX36933.1"/>
    </source>
</evidence>
<dbReference type="PROSITE" id="PS50096">
    <property type="entry name" value="IQ"/>
    <property type="match status" value="1"/>
</dbReference>
<reference evidence="3" key="1">
    <citation type="submission" date="2015-05" db="EMBL/GenBank/DDBJ databases">
        <authorList>
            <person name="Collingro A."/>
        </authorList>
    </citation>
    <scope>NUCLEOTIDE SEQUENCE [LARGE SCALE GENOMIC DNA]</scope>
    <source>
        <strain evidence="3">Ps</strain>
    </source>
</reference>
<feature type="transmembrane region" description="Helical" evidence="1">
    <location>
        <begin position="151"/>
        <end position="172"/>
    </location>
</feature>
<keyword evidence="3" id="KW-1185">Reference proteome</keyword>
<organism evidence="2 3">
    <name type="scientific">Candidatus Hepatoplasma crinochetorum</name>
    <dbReference type="NCBI Taxonomy" id="295596"/>
    <lineage>
        <taxon>Bacteria</taxon>
        <taxon>Bacillati</taxon>
        <taxon>Mycoplasmatota</taxon>
        <taxon>Mollicutes</taxon>
        <taxon>Candidatus Hepatoplasmataceae</taxon>
        <taxon>Candidatus Hepatoplasma</taxon>
    </lineage>
</organism>
<protein>
    <submittedName>
        <fullName evidence="2">Uncharacterized protein</fullName>
    </submittedName>
</protein>
<evidence type="ECO:0000256" key="1">
    <source>
        <dbReference type="SAM" id="Phobius"/>
    </source>
</evidence>
<feature type="transmembrane region" description="Helical" evidence="1">
    <location>
        <begin position="12"/>
        <end position="33"/>
    </location>
</feature>
<dbReference type="AlphaFoldDB" id="A0A0G7ZMU9"/>
<accession>A0A0G7ZMU9</accession>
<dbReference type="Proteomes" id="UP000242141">
    <property type="component" value="Unassembled WGS sequence"/>
</dbReference>
<sequence length="189" mass="22882">MDSFLAWLSGSFLVFLGILTSIMAFIGIFYTIWDFKYRKDSNINLRKGTYEDIVRNFYLFLEGLNEKDKMRMSNADVKLLTYFRSPITKRKYRDSLRKIKKLNFDQKLIFDQFKNYEIIVDDFYIRKHVKFNDYAIKNNMIKEKITDRKELIFILTLFNIALFTETLSLISLENKKYEKIYKYIYKICG</sequence>
<evidence type="ECO:0000313" key="3">
    <source>
        <dbReference type="Proteomes" id="UP000242141"/>
    </source>
</evidence>
<proteinExistence type="predicted"/>
<keyword evidence="1" id="KW-1133">Transmembrane helix</keyword>
<name>A0A0G7ZMU9_9MOLU</name>
<keyword evidence="1" id="KW-0812">Transmembrane</keyword>